<protein>
    <recommendedName>
        <fullName evidence="14">Cytochrome P450 monooxygenase</fullName>
    </recommendedName>
</protein>
<keyword evidence="4 8" id="KW-0479">Metal-binding</keyword>
<evidence type="ECO:0008006" key="14">
    <source>
        <dbReference type="Google" id="ProtNLM"/>
    </source>
</evidence>
<proteinExistence type="inferred from homology"/>
<dbReference type="GO" id="GO:0043386">
    <property type="term" value="P:mycotoxin biosynthetic process"/>
    <property type="evidence" value="ECO:0007669"/>
    <property type="project" value="UniProtKB-ARBA"/>
</dbReference>
<comment type="cofactor">
    <cofactor evidence="1 8">
        <name>heme</name>
        <dbReference type="ChEBI" id="CHEBI:30413"/>
    </cofactor>
</comment>
<dbReference type="PANTHER" id="PTHR46206:SF2">
    <property type="entry name" value="CYTOCHROME P450 MONOOXYGENASE AUSG-RELATED"/>
    <property type="match status" value="1"/>
</dbReference>
<keyword evidence="11" id="KW-0472">Membrane</keyword>
<evidence type="ECO:0000256" key="5">
    <source>
        <dbReference type="ARBA" id="ARBA00023002"/>
    </source>
</evidence>
<evidence type="ECO:0000256" key="11">
    <source>
        <dbReference type="SAM" id="Phobius"/>
    </source>
</evidence>
<dbReference type="GO" id="GO:0004497">
    <property type="term" value="F:monooxygenase activity"/>
    <property type="evidence" value="ECO:0007669"/>
    <property type="project" value="UniProtKB-KW"/>
</dbReference>
<dbReference type="GO" id="GO:0005506">
    <property type="term" value="F:iron ion binding"/>
    <property type="evidence" value="ECO:0007669"/>
    <property type="project" value="InterPro"/>
</dbReference>
<dbReference type="STRING" id="1835702.A0A1F5L1W5"/>
<reference evidence="12 13" key="1">
    <citation type="journal article" date="2016" name="Sci. Rep.">
        <title>Penicillium arizonense, a new, genome sequenced fungal species, reveals a high chemical diversity in secreted metabolites.</title>
        <authorList>
            <person name="Grijseels S."/>
            <person name="Nielsen J.C."/>
            <person name="Randelovic M."/>
            <person name="Nielsen J."/>
            <person name="Nielsen K.F."/>
            <person name="Workman M."/>
            <person name="Frisvad J.C."/>
        </authorList>
    </citation>
    <scope>NUCLEOTIDE SEQUENCE [LARGE SCALE GENOMIC DNA]</scope>
    <source>
        <strain evidence="12 13">CBS 141311</strain>
    </source>
</reference>
<keyword evidence="3 8" id="KW-0349">Heme</keyword>
<dbReference type="GO" id="GO:0016705">
    <property type="term" value="F:oxidoreductase activity, acting on paired donors, with incorporation or reduction of molecular oxygen"/>
    <property type="evidence" value="ECO:0007669"/>
    <property type="project" value="InterPro"/>
</dbReference>
<organism evidence="12 13">
    <name type="scientific">Penicillium arizonense</name>
    <dbReference type="NCBI Taxonomy" id="1835702"/>
    <lineage>
        <taxon>Eukaryota</taxon>
        <taxon>Fungi</taxon>
        <taxon>Dikarya</taxon>
        <taxon>Ascomycota</taxon>
        <taxon>Pezizomycotina</taxon>
        <taxon>Eurotiomycetes</taxon>
        <taxon>Eurotiomycetidae</taxon>
        <taxon>Eurotiales</taxon>
        <taxon>Aspergillaceae</taxon>
        <taxon>Penicillium</taxon>
    </lineage>
</organism>
<dbReference type="CDD" id="cd11041">
    <property type="entry name" value="CYP503A1-like"/>
    <property type="match status" value="1"/>
</dbReference>
<evidence type="ECO:0000256" key="6">
    <source>
        <dbReference type="ARBA" id="ARBA00023004"/>
    </source>
</evidence>
<gene>
    <name evidence="12" type="ORF">PENARI_c056G12104</name>
</gene>
<dbReference type="EMBL" id="LXJU01000056">
    <property type="protein sequence ID" value="OGE47195.1"/>
    <property type="molecule type" value="Genomic_DNA"/>
</dbReference>
<comment type="similarity">
    <text evidence="2 9">Belongs to the cytochrome P450 family.</text>
</comment>
<keyword evidence="7 9" id="KW-0503">Monooxygenase</keyword>
<evidence type="ECO:0000256" key="7">
    <source>
        <dbReference type="ARBA" id="ARBA00023033"/>
    </source>
</evidence>
<sequence>MFSGLMGIVLGSDLFYLPLVLALVICLYLLGRSPRLYPGLPVVNVDPRFAGCFQVFTESGPKIVLPGRFADEIRNHPALNFREGIAKEFFGSYPGFNPFAADNTARIVTETTRGKLTQSLNLITEELVDETSSAVEELFGVPEAWTEITYKPKIVQLVARVSSRVFLGQELSANEDWIRLSTDYAVDAMVAARKLREWHFCLRPIVHWFLPECRKIRKRMVEARKIIMPVVERRRKINHQAREAGQPISKVADTVGWMDAVANGRKYDIVTAQLGLAFASIFTTADMISGLIGDLCANPEYFKPLLEEISSVLGDKGWSKRALQELKLMDSAMKESQRHHVGDIATMRRLTKEPVTLSDGTFIPKGAFTMVGLDMLYDSKIFNAPHQFKGSRFLEMRQQSGQDTRWRFVTTSPEHLAFGHGNHACPGRFFAASEIKVILVYLLMNYDWKLTSEGRPNDLAFGQETETNPTAKAMIKKRKQDIALPDKGTREPQKM</sequence>
<evidence type="ECO:0000256" key="2">
    <source>
        <dbReference type="ARBA" id="ARBA00010617"/>
    </source>
</evidence>
<dbReference type="SUPFAM" id="SSF48264">
    <property type="entry name" value="Cytochrome P450"/>
    <property type="match status" value="1"/>
</dbReference>
<dbReference type="Proteomes" id="UP000177622">
    <property type="component" value="Unassembled WGS sequence"/>
</dbReference>
<keyword evidence="6 8" id="KW-0408">Iron</keyword>
<evidence type="ECO:0000256" key="1">
    <source>
        <dbReference type="ARBA" id="ARBA00001971"/>
    </source>
</evidence>
<evidence type="ECO:0000256" key="3">
    <source>
        <dbReference type="ARBA" id="ARBA00022617"/>
    </source>
</evidence>
<dbReference type="GeneID" id="34582232"/>
<dbReference type="RefSeq" id="XP_022482657.1">
    <property type="nucleotide sequence ID" value="XM_022637498.1"/>
</dbReference>
<keyword evidence="11" id="KW-0812">Transmembrane</keyword>
<accession>A0A1F5L1W5</accession>
<dbReference type="PROSITE" id="PS00086">
    <property type="entry name" value="CYTOCHROME_P450"/>
    <property type="match status" value="1"/>
</dbReference>
<evidence type="ECO:0000256" key="9">
    <source>
        <dbReference type="RuleBase" id="RU000461"/>
    </source>
</evidence>
<dbReference type="OrthoDB" id="1844152at2759"/>
<evidence type="ECO:0000256" key="10">
    <source>
        <dbReference type="SAM" id="MobiDB-lite"/>
    </source>
</evidence>
<keyword evidence="11" id="KW-1133">Transmembrane helix</keyword>
<dbReference type="Gene3D" id="1.10.630.10">
    <property type="entry name" value="Cytochrome P450"/>
    <property type="match status" value="1"/>
</dbReference>
<evidence type="ECO:0000313" key="12">
    <source>
        <dbReference type="EMBL" id="OGE47195.1"/>
    </source>
</evidence>
<evidence type="ECO:0000256" key="8">
    <source>
        <dbReference type="PIRSR" id="PIRSR602401-1"/>
    </source>
</evidence>
<dbReference type="PRINTS" id="PR00463">
    <property type="entry name" value="EP450I"/>
</dbReference>
<dbReference type="GO" id="GO:0020037">
    <property type="term" value="F:heme binding"/>
    <property type="evidence" value="ECO:0007669"/>
    <property type="project" value="InterPro"/>
</dbReference>
<dbReference type="InterPro" id="IPR036396">
    <property type="entry name" value="Cyt_P450_sf"/>
</dbReference>
<feature type="binding site" description="axial binding residue" evidence="8">
    <location>
        <position position="425"/>
    </location>
    <ligand>
        <name>heme</name>
        <dbReference type="ChEBI" id="CHEBI:30413"/>
    </ligand>
    <ligandPart>
        <name>Fe</name>
        <dbReference type="ChEBI" id="CHEBI:18248"/>
    </ligandPart>
</feature>
<evidence type="ECO:0000313" key="13">
    <source>
        <dbReference type="Proteomes" id="UP000177622"/>
    </source>
</evidence>
<dbReference type="PANTHER" id="PTHR46206">
    <property type="entry name" value="CYTOCHROME P450"/>
    <property type="match status" value="1"/>
</dbReference>
<dbReference type="AlphaFoldDB" id="A0A1F5L1W5"/>
<feature type="transmembrane region" description="Helical" evidence="11">
    <location>
        <begin position="6"/>
        <end position="30"/>
    </location>
</feature>
<name>A0A1F5L1W5_PENAI</name>
<dbReference type="InterPro" id="IPR001128">
    <property type="entry name" value="Cyt_P450"/>
</dbReference>
<dbReference type="InterPro" id="IPR017972">
    <property type="entry name" value="Cyt_P450_CS"/>
</dbReference>
<dbReference type="InterPro" id="IPR002401">
    <property type="entry name" value="Cyt_P450_E_grp-I"/>
</dbReference>
<dbReference type="Pfam" id="PF00067">
    <property type="entry name" value="p450"/>
    <property type="match status" value="1"/>
</dbReference>
<comment type="caution">
    <text evidence="12">The sequence shown here is derived from an EMBL/GenBank/DDBJ whole genome shotgun (WGS) entry which is preliminary data.</text>
</comment>
<keyword evidence="13" id="KW-1185">Reference proteome</keyword>
<feature type="region of interest" description="Disordered" evidence="10">
    <location>
        <begin position="457"/>
        <end position="495"/>
    </location>
</feature>
<evidence type="ECO:0000256" key="4">
    <source>
        <dbReference type="ARBA" id="ARBA00022723"/>
    </source>
</evidence>
<keyword evidence="5 9" id="KW-0560">Oxidoreductase</keyword>